<dbReference type="OrthoDB" id="574397at2"/>
<evidence type="ECO:0000256" key="1">
    <source>
        <dbReference type="SAM" id="Coils"/>
    </source>
</evidence>
<name>A0A1V8NFR5_9CYAN</name>
<dbReference type="EMBL" id="CP021983">
    <property type="protein sequence ID" value="ASC69491.1"/>
    <property type="molecule type" value="Genomic_DNA"/>
</dbReference>
<dbReference type="RefSeq" id="WP_080812550.1">
    <property type="nucleotide sequence ID" value="NZ_CP021983.2"/>
</dbReference>
<evidence type="ECO:0000313" key="3">
    <source>
        <dbReference type="Proteomes" id="UP000191901"/>
    </source>
</evidence>
<organism evidence="2 3">
    <name type="scientific">Halomicronema hongdechloris C2206</name>
    <dbReference type="NCBI Taxonomy" id="1641165"/>
    <lineage>
        <taxon>Bacteria</taxon>
        <taxon>Bacillati</taxon>
        <taxon>Cyanobacteriota</taxon>
        <taxon>Cyanophyceae</taxon>
        <taxon>Nodosilineales</taxon>
        <taxon>Nodosilineaceae</taxon>
        <taxon>Halomicronema</taxon>
    </lineage>
</organism>
<dbReference type="STRING" id="1641165.XM38_21505"/>
<dbReference type="AlphaFoldDB" id="A0A1V8NFR5"/>
<evidence type="ECO:0008006" key="4">
    <source>
        <dbReference type="Google" id="ProtNLM"/>
    </source>
</evidence>
<proteinExistence type="predicted"/>
<protein>
    <recommendedName>
        <fullName evidence="4">Chromosome partition protein Smc</fullName>
    </recommendedName>
</protein>
<reference evidence="2 3" key="1">
    <citation type="journal article" date="2016" name="Biochim. Biophys. Acta">
        <title>Characterization of red-shifted phycobilisomes isolated from the chlorophyll f-containing cyanobacterium Halomicronema hongdechloris.</title>
        <authorList>
            <person name="Li Y."/>
            <person name="Lin Y."/>
            <person name="Garvey C.J."/>
            <person name="Birch D."/>
            <person name="Corkery R.W."/>
            <person name="Loughlin P.C."/>
            <person name="Scheer H."/>
            <person name="Willows R.D."/>
            <person name="Chen M."/>
        </authorList>
    </citation>
    <scope>NUCLEOTIDE SEQUENCE [LARGE SCALE GENOMIC DNA]</scope>
    <source>
        <strain evidence="2 3">C2206</strain>
    </source>
</reference>
<accession>A0A1V8NFR5</accession>
<feature type="coiled-coil region" evidence="1">
    <location>
        <begin position="68"/>
        <end position="165"/>
    </location>
</feature>
<dbReference type="Proteomes" id="UP000191901">
    <property type="component" value="Chromosome"/>
</dbReference>
<dbReference type="KEGG" id="hhg:XM38_004180"/>
<gene>
    <name evidence="2" type="ORF">XM38_004180</name>
</gene>
<dbReference type="Gene3D" id="1.20.5.340">
    <property type="match status" value="1"/>
</dbReference>
<evidence type="ECO:0000313" key="2">
    <source>
        <dbReference type="EMBL" id="ASC69491.1"/>
    </source>
</evidence>
<keyword evidence="1" id="KW-0175">Coiled coil</keyword>
<keyword evidence="3" id="KW-1185">Reference proteome</keyword>
<sequence>MPSKSQLQATLKEKYGINKNITQRLSAADCENLLNLLDTQSSAERLVEVFVDKNNELSNNNRYFGQRRSQAEKKFERLQAEHHQLQKSIAELEAKNNNLGERKQGLFEEQQALEAEINKLTSENRNLSVKVQSLTTHNDELVTANDQLKKDNKELKNIVDQIRLRLARDTKLLLQYEDSEIRKALIRLFRWTLG</sequence>